<dbReference type="KEGG" id="vin:AKJ08_0104"/>
<evidence type="ECO:0000259" key="8">
    <source>
        <dbReference type="Pfam" id="PF00884"/>
    </source>
</evidence>
<dbReference type="CDD" id="cd16015">
    <property type="entry name" value="LTA_synthase"/>
    <property type="match status" value="1"/>
</dbReference>
<feature type="transmembrane region" description="Helical" evidence="7">
    <location>
        <begin position="82"/>
        <end position="103"/>
    </location>
</feature>
<feature type="region of interest" description="Disordered" evidence="6">
    <location>
        <begin position="599"/>
        <end position="637"/>
    </location>
</feature>
<dbReference type="GO" id="GO:0005886">
    <property type="term" value="C:plasma membrane"/>
    <property type="evidence" value="ECO:0007669"/>
    <property type="project" value="UniProtKB-SubCell"/>
</dbReference>
<dbReference type="EMBL" id="CP012332">
    <property type="protein sequence ID" value="AKU89717.1"/>
    <property type="molecule type" value="Genomic_DNA"/>
</dbReference>
<dbReference type="RefSeq" id="WP_050724274.1">
    <property type="nucleotide sequence ID" value="NZ_CP012332.1"/>
</dbReference>
<dbReference type="InterPro" id="IPR017850">
    <property type="entry name" value="Alkaline_phosphatase_core_sf"/>
</dbReference>
<dbReference type="InterPro" id="IPR000917">
    <property type="entry name" value="Sulfatase_N"/>
</dbReference>
<dbReference type="PATRIC" id="fig|1391653.3.peg.111"/>
<dbReference type="AlphaFoldDB" id="A0A0K1P898"/>
<keyword evidence="3 7" id="KW-0812">Transmembrane</keyword>
<proteinExistence type="predicted"/>
<keyword evidence="10" id="KW-1185">Reference proteome</keyword>
<protein>
    <submittedName>
        <fullName evidence="9">Lipoteichoic acid synthase LtaS Type IVb</fullName>
    </submittedName>
</protein>
<organism evidence="9 10">
    <name type="scientific">Vulgatibacter incomptus</name>
    <dbReference type="NCBI Taxonomy" id="1391653"/>
    <lineage>
        <taxon>Bacteria</taxon>
        <taxon>Pseudomonadati</taxon>
        <taxon>Myxococcota</taxon>
        <taxon>Myxococcia</taxon>
        <taxon>Myxococcales</taxon>
        <taxon>Cystobacterineae</taxon>
        <taxon>Vulgatibacteraceae</taxon>
        <taxon>Vulgatibacter</taxon>
    </lineage>
</organism>
<name>A0A0K1P898_9BACT</name>
<evidence type="ECO:0000256" key="4">
    <source>
        <dbReference type="ARBA" id="ARBA00022989"/>
    </source>
</evidence>
<evidence type="ECO:0000256" key="6">
    <source>
        <dbReference type="SAM" id="MobiDB-lite"/>
    </source>
</evidence>
<evidence type="ECO:0000313" key="10">
    <source>
        <dbReference type="Proteomes" id="UP000055590"/>
    </source>
</evidence>
<evidence type="ECO:0000256" key="2">
    <source>
        <dbReference type="ARBA" id="ARBA00022475"/>
    </source>
</evidence>
<dbReference type="Proteomes" id="UP000055590">
    <property type="component" value="Chromosome"/>
</dbReference>
<evidence type="ECO:0000256" key="1">
    <source>
        <dbReference type="ARBA" id="ARBA00004651"/>
    </source>
</evidence>
<dbReference type="Pfam" id="PF00884">
    <property type="entry name" value="Sulfatase"/>
    <property type="match status" value="1"/>
</dbReference>
<dbReference type="InterPro" id="IPR050448">
    <property type="entry name" value="OpgB/LTA_synthase_biosynth"/>
</dbReference>
<comment type="subcellular location">
    <subcellularLocation>
        <location evidence="1">Cell membrane</location>
        <topology evidence="1">Multi-pass membrane protein</topology>
    </subcellularLocation>
</comment>
<dbReference type="PANTHER" id="PTHR47371">
    <property type="entry name" value="LIPOTEICHOIC ACID SYNTHASE"/>
    <property type="match status" value="1"/>
</dbReference>
<dbReference type="OrthoDB" id="9760224at2"/>
<dbReference type="PANTHER" id="PTHR47371:SF3">
    <property type="entry name" value="PHOSPHOGLYCEROL TRANSFERASE I"/>
    <property type="match status" value="1"/>
</dbReference>
<evidence type="ECO:0000256" key="5">
    <source>
        <dbReference type="ARBA" id="ARBA00023136"/>
    </source>
</evidence>
<sequence>MGGARLRVVGDRLRGLGDPRRYTFNAVAVAALVVGQLVFVLQIDPTLTFPLERLIFWVLESVAFSVALVSLATLLPERIHRWAVTALALCVHLLALTDVLYFRNFDALPSITSLRYASQLGDVWSGILPLLRWSDAVPFVLAAIPFAFSSGAPGQRKLRVLTRAAVALALFGMLMPLAPGARSTWFGSARKAGSLTVFGYHLHDAGRYVLLHALRPERPESEIREASSRISGRGARAAEGISGAFHGKNVIVLQLESFQTFVLRPDLAPRYTPSLSRIAEDSLFFPRFFHQAGAGRTSDAQFATNCSMLPPGTDPASYVMAGQKLDCLPRVLSRSGYRTYSFQALEPDFWNAREIERAMGFDHSYSRNDFDLDELVGIGLSDQSLLRQVAARIPTLEEPFYLFVQTLTSHTPFRMPDELTKLAPGERGDVLARYLDTVAYSDRAIGGFFETLRERGILDESIVVLYGDHDGVSSRVIDLERINSGPPLDAVRRTWLEKNVPLLIRLPGGASAGEREGFGGQIDTMPTILDLLGIPSAGLPIAGRSLLSSEDEPAVVTFPDGSALGTGAVWDSGSAECNAVSAERRSDCERLAEASSRDMAVSRVLRDEDAREKAVRTAAKESAPKAGRASLADDSLH</sequence>
<reference evidence="9 10" key="1">
    <citation type="submission" date="2015-08" db="EMBL/GenBank/DDBJ databases">
        <authorList>
            <person name="Babu N.S."/>
            <person name="Beckwith C.J."/>
            <person name="Beseler K.G."/>
            <person name="Brison A."/>
            <person name="Carone J.V."/>
            <person name="Caskin T.P."/>
            <person name="Diamond M."/>
            <person name="Durham M.E."/>
            <person name="Foxe J.M."/>
            <person name="Go M."/>
            <person name="Henderson B.A."/>
            <person name="Jones I.B."/>
            <person name="McGettigan J.A."/>
            <person name="Micheletti S.J."/>
            <person name="Nasrallah M.E."/>
            <person name="Ortiz D."/>
            <person name="Piller C.R."/>
            <person name="Privatt S.R."/>
            <person name="Schneider S.L."/>
            <person name="Sharp S."/>
            <person name="Smith T.C."/>
            <person name="Stanton J.D."/>
            <person name="Ullery H.E."/>
            <person name="Wilson R.J."/>
            <person name="Serrano M.G."/>
            <person name="Buck G."/>
            <person name="Lee V."/>
            <person name="Wang Y."/>
            <person name="Carvalho R."/>
            <person name="Voegtly L."/>
            <person name="Shi R."/>
            <person name="Duckworth R."/>
            <person name="Johnson A."/>
            <person name="Loviza R."/>
            <person name="Walstead R."/>
            <person name="Shah Z."/>
            <person name="Kiflezghi M."/>
            <person name="Wade K."/>
            <person name="Ball S.L."/>
            <person name="Bradley K.W."/>
            <person name="Asai D.J."/>
            <person name="Bowman C.A."/>
            <person name="Russell D.A."/>
            <person name="Pope W.H."/>
            <person name="Jacobs-Sera D."/>
            <person name="Hendrix R.W."/>
            <person name="Hatfull G.F."/>
        </authorList>
    </citation>
    <scope>NUCLEOTIDE SEQUENCE [LARGE SCALE GENOMIC DNA]</scope>
    <source>
        <strain evidence="9 10">DSM 27710</strain>
    </source>
</reference>
<gene>
    <name evidence="9" type="ORF">AKJ08_0104</name>
</gene>
<feature type="compositionally biased region" description="Basic and acidic residues" evidence="6">
    <location>
        <begin position="604"/>
        <end position="623"/>
    </location>
</feature>
<dbReference type="Gene3D" id="3.40.720.10">
    <property type="entry name" value="Alkaline Phosphatase, subunit A"/>
    <property type="match status" value="1"/>
</dbReference>
<feature type="transmembrane region" description="Helical" evidence="7">
    <location>
        <begin position="22"/>
        <end position="43"/>
    </location>
</feature>
<accession>A0A0K1P898</accession>
<keyword evidence="2" id="KW-1003">Cell membrane</keyword>
<feature type="transmembrane region" description="Helical" evidence="7">
    <location>
        <begin position="123"/>
        <end position="148"/>
    </location>
</feature>
<feature type="transmembrane region" description="Helical" evidence="7">
    <location>
        <begin position="160"/>
        <end position="178"/>
    </location>
</feature>
<dbReference type="SUPFAM" id="SSF53649">
    <property type="entry name" value="Alkaline phosphatase-like"/>
    <property type="match status" value="1"/>
</dbReference>
<dbReference type="Gene3D" id="3.30.1120.170">
    <property type="match status" value="1"/>
</dbReference>
<keyword evidence="4 7" id="KW-1133">Transmembrane helix</keyword>
<feature type="transmembrane region" description="Helical" evidence="7">
    <location>
        <begin position="55"/>
        <end position="75"/>
    </location>
</feature>
<evidence type="ECO:0000256" key="3">
    <source>
        <dbReference type="ARBA" id="ARBA00022692"/>
    </source>
</evidence>
<dbReference type="STRING" id="1391653.AKJ08_0104"/>
<feature type="domain" description="Sulfatase N-terminal" evidence="8">
    <location>
        <begin position="248"/>
        <end position="534"/>
    </location>
</feature>
<evidence type="ECO:0000313" key="9">
    <source>
        <dbReference type="EMBL" id="AKU89717.1"/>
    </source>
</evidence>
<evidence type="ECO:0000256" key="7">
    <source>
        <dbReference type="SAM" id="Phobius"/>
    </source>
</evidence>
<keyword evidence="5 7" id="KW-0472">Membrane</keyword>